<name>E9GW03_DAPPU</name>
<evidence type="ECO:0000313" key="2">
    <source>
        <dbReference type="EMBL" id="EFX76356.1"/>
    </source>
</evidence>
<dbReference type="HOGENOM" id="CLU_1847159_0_0_1"/>
<feature type="region of interest" description="Disordered" evidence="1">
    <location>
        <begin position="1"/>
        <end position="98"/>
    </location>
</feature>
<keyword evidence="3" id="KW-1185">Reference proteome</keyword>
<feature type="compositionally biased region" description="Basic and acidic residues" evidence="1">
    <location>
        <begin position="41"/>
        <end position="54"/>
    </location>
</feature>
<dbReference type="AlphaFoldDB" id="E9GW03"/>
<dbReference type="InParanoid" id="E9GW03"/>
<dbReference type="KEGG" id="dpx:DAPPUDRAFT_249162"/>
<proteinExistence type="predicted"/>
<evidence type="ECO:0000256" key="1">
    <source>
        <dbReference type="SAM" id="MobiDB-lite"/>
    </source>
</evidence>
<evidence type="ECO:0000313" key="3">
    <source>
        <dbReference type="Proteomes" id="UP000000305"/>
    </source>
</evidence>
<accession>E9GW03</accession>
<gene>
    <name evidence="2" type="ORF">DAPPUDRAFT_249162</name>
</gene>
<dbReference type="Proteomes" id="UP000000305">
    <property type="component" value="Unassembled WGS sequence"/>
</dbReference>
<dbReference type="EMBL" id="GL732569">
    <property type="protein sequence ID" value="EFX76356.1"/>
    <property type="molecule type" value="Genomic_DNA"/>
</dbReference>
<sequence length="139" mass="15317">MARTSKTTDGLFPLQNEEEEDPSQQQLSPSSSSFPKSAAVHGRESAVCEREKRRANMPGRQASTPGKYSQASTSVSSIRREVESSTRRDGKKGIPRPREYTHTLMGIHEDIGDLKKGQEEICNTVGIGSFSNQTGCRFI</sequence>
<reference evidence="2 3" key="1">
    <citation type="journal article" date="2011" name="Science">
        <title>The ecoresponsive genome of Daphnia pulex.</title>
        <authorList>
            <person name="Colbourne J.K."/>
            <person name="Pfrender M.E."/>
            <person name="Gilbert D."/>
            <person name="Thomas W.K."/>
            <person name="Tucker A."/>
            <person name="Oakley T.H."/>
            <person name="Tokishita S."/>
            <person name="Aerts A."/>
            <person name="Arnold G.J."/>
            <person name="Basu M.K."/>
            <person name="Bauer D.J."/>
            <person name="Caceres C.E."/>
            <person name="Carmel L."/>
            <person name="Casola C."/>
            <person name="Choi J.H."/>
            <person name="Detter J.C."/>
            <person name="Dong Q."/>
            <person name="Dusheyko S."/>
            <person name="Eads B.D."/>
            <person name="Frohlich T."/>
            <person name="Geiler-Samerotte K.A."/>
            <person name="Gerlach D."/>
            <person name="Hatcher P."/>
            <person name="Jogdeo S."/>
            <person name="Krijgsveld J."/>
            <person name="Kriventseva E.V."/>
            <person name="Kultz D."/>
            <person name="Laforsch C."/>
            <person name="Lindquist E."/>
            <person name="Lopez J."/>
            <person name="Manak J.R."/>
            <person name="Muller J."/>
            <person name="Pangilinan J."/>
            <person name="Patwardhan R.P."/>
            <person name="Pitluck S."/>
            <person name="Pritham E.J."/>
            <person name="Rechtsteiner A."/>
            <person name="Rho M."/>
            <person name="Rogozin I.B."/>
            <person name="Sakarya O."/>
            <person name="Salamov A."/>
            <person name="Schaack S."/>
            <person name="Shapiro H."/>
            <person name="Shiga Y."/>
            <person name="Skalitzky C."/>
            <person name="Smith Z."/>
            <person name="Souvorov A."/>
            <person name="Sung W."/>
            <person name="Tang Z."/>
            <person name="Tsuchiya D."/>
            <person name="Tu H."/>
            <person name="Vos H."/>
            <person name="Wang M."/>
            <person name="Wolf Y.I."/>
            <person name="Yamagata H."/>
            <person name="Yamada T."/>
            <person name="Ye Y."/>
            <person name="Shaw J.R."/>
            <person name="Andrews J."/>
            <person name="Crease T.J."/>
            <person name="Tang H."/>
            <person name="Lucas S.M."/>
            <person name="Robertson H.M."/>
            <person name="Bork P."/>
            <person name="Koonin E.V."/>
            <person name="Zdobnov E.M."/>
            <person name="Grigoriev I.V."/>
            <person name="Lynch M."/>
            <person name="Boore J.L."/>
        </authorList>
    </citation>
    <scope>NUCLEOTIDE SEQUENCE [LARGE SCALE GENOMIC DNA]</scope>
</reference>
<feature type="compositionally biased region" description="Polar residues" evidence="1">
    <location>
        <begin position="61"/>
        <end position="71"/>
    </location>
</feature>
<feature type="compositionally biased region" description="Low complexity" evidence="1">
    <location>
        <begin position="23"/>
        <end position="37"/>
    </location>
</feature>
<organism evidence="2 3">
    <name type="scientific">Daphnia pulex</name>
    <name type="common">Water flea</name>
    <dbReference type="NCBI Taxonomy" id="6669"/>
    <lineage>
        <taxon>Eukaryota</taxon>
        <taxon>Metazoa</taxon>
        <taxon>Ecdysozoa</taxon>
        <taxon>Arthropoda</taxon>
        <taxon>Crustacea</taxon>
        <taxon>Branchiopoda</taxon>
        <taxon>Diplostraca</taxon>
        <taxon>Cladocera</taxon>
        <taxon>Anomopoda</taxon>
        <taxon>Daphniidae</taxon>
        <taxon>Daphnia</taxon>
    </lineage>
</organism>
<protein>
    <submittedName>
        <fullName evidence="2">Uncharacterized protein</fullName>
    </submittedName>
</protein>
<feature type="compositionally biased region" description="Basic and acidic residues" evidence="1">
    <location>
        <begin position="78"/>
        <end position="98"/>
    </location>
</feature>